<sequence>MKMDAEQKVVGKKRKWDEPLENANRTGDEMKIAITIESVRSKVLEVKGDKSTADESNLHQLFSQIKLQGNGSMQHQQLRKLKSGRTILKQVGSSQENSQMQQVPLSGTFRTSSPFSDITNVIASSRQRIKQLFGNDKVKSLREYSSKVADGEENNYDPMIHSNDLSERRKSMKFVLQSTWESSKCVCSNARRSRYGDNIEVQTANDSQSDKAATENFQPSRADCLTILDANKCTNAHEAECSNARRPRSRKSIKIQNANGGQSDKPESSNAQKSRRNHRGRSNNNNSRCNHNECTALVLTIEQIQTRCLLEIDKHLRKSGKSLNDYPNMPIPDCDPSTVMCNTLIAEQLDFNRQALAEEFETLQQSMTDEQKNAFQQIFQAIETKQENRHRHVQPAIQQNTEVNEEANIPAIVPPVVHPKNAPNQQLLMAMLSSRNLAIGREAKVLHGRVSRTWKQMFQTNTVRYLHVVVIDAQDLPWYKFYFASFDDILAPETETHKKCDSLIGKKIHIVYSCYGLNILPGETCFILFDSLAFKFFHKTAMEMLNELEQVNQSAPSFELQLQTTIPSSTQNTAIV</sequence>
<evidence type="ECO:0000256" key="1">
    <source>
        <dbReference type="SAM" id="MobiDB-lite"/>
    </source>
</evidence>
<feature type="compositionally biased region" description="Polar residues" evidence="1">
    <location>
        <begin position="254"/>
        <end position="272"/>
    </location>
</feature>
<organism evidence="2 3">
    <name type="scientific">Crotalaria pallida</name>
    <name type="common">Smooth rattlebox</name>
    <name type="synonym">Crotalaria striata</name>
    <dbReference type="NCBI Taxonomy" id="3830"/>
    <lineage>
        <taxon>Eukaryota</taxon>
        <taxon>Viridiplantae</taxon>
        <taxon>Streptophyta</taxon>
        <taxon>Embryophyta</taxon>
        <taxon>Tracheophyta</taxon>
        <taxon>Spermatophyta</taxon>
        <taxon>Magnoliopsida</taxon>
        <taxon>eudicotyledons</taxon>
        <taxon>Gunneridae</taxon>
        <taxon>Pentapetalae</taxon>
        <taxon>rosids</taxon>
        <taxon>fabids</taxon>
        <taxon>Fabales</taxon>
        <taxon>Fabaceae</taxon>
        <taxon>Papilionoideae</taxon>
        <taxon>50 kb inversion clade</taxon>
        <taxon>genistoids sensu lato</taxon>
        <taxon>core genistoids</taxon>
        <taxon>Crotalarieae</taxon>
        <taxon>Crotalaria</taxon>
    </lineage>
</organism>
<dbReference type="Proteomes" id="UP001372338">
    <property type="component" value="Unassembled WGS sequence"/>
</dbReference>
<comment type="caution">
    <text evidence="2">The sequence shown here is derived from an EMBL/GenBank/DDBJ whole genome shotgun (WGS) entry which is preliminary data.</text>
</comment>
<feature type="region of interest" description="Disordered" evidence="1">
    <location>
        <begin position="238"/>
        <end position="287"/>
    </location>
</feature>
<evidence type="ECO:0000313" key="3">
    <source>
        <dbReference type="Proteomes" id="UP001372338"/>
    </source>
</evidence>
<protein>
    <submittedName>
        <fullName evidence="2">Uncharacterized protein</fullName>
    </submittedName>
</protein>
<evidence type="ECO:0000313" key="2">
    <source>
        <dbReference type="EMBL" id="KAK7290365.1"/>
    </source>
</evidence>
<feature type="region of interest" description="Disordered" evidence="1">
    <location>
        <begin position="1"/>
        <end position="22"/>
    </location>
</feature>
<dbReference type="AlphaFoldDB" id="A0AAN9J1B5"/>
<keyword evidence="3" id="KW-1185">Reference proteome</keyword>
<accession>A0AAN9J1B5</accession>
<gene>
    <name evidence="2" type="ORF">RIF29_04729</name>
</gene>
<reference evidence="2 3" key="1">
    <citation type="submission" date="2024-01" db="EMBL/GenBank/DDBJ databases">
        <title>The genomes of 5 underutilized Papilionoideae crops provide insights into root nodulation and disease resistanc.</title>
        <authorList>
            <person name="Yuan L."/>
        </authorList>
    </citation>
    <scope>NUCLEOTIDE SEQUENCE [LARGE SCALE GENOMIC DNA]</scope>
    <source>
        <strain evidence="2">ZHUSHIDOU_FW_LH</strain>
        <tissue evidence="2">Leaf</tissue>
    </source>
</reference>
<dbReference type="EMBL" id="JAYWIO010000001">
    <property type="protein sequence ID" value="KAK7290365.1"/>
    <property type="molecule type" value="Genomic_DNA"/>
</dbReference>
<name>A0AAN9J1B5_CROPI</name>
<proteinExistence type="predicted"/>